<keyword evidence="2" id="KW-0238">DNA-binding</keyword>
<evidence type="ECO:0000256" key="3">
    <source>
        <dbReference type="ARBA" id="ARBA00023163"/>
    </source>
</evidence>
<dbReference type="EMBL" id="QZWG01000005">
    <property type="protein sequence ID" value="RZC12849.1"/>
    <property type="molecule type" value="Genomic_DNA"/>
</dbReference>
<dbReference type="CDD" id="cd00202">
    <property type="entry name" value="ZnF_GATA"/>
    <property type="match status" value="1"/>
</dbReference>
<dbReference type="GO" id="GO:0043565">
    <property type="term" value="F:sequence-specific DNA binding"/>
    <property type="evidence" value="ECO:0007669"/>
    <property type="project" value="InterPro"/>
</dbReference>
<dbReference type="GO" id="GO:0006355">
    <property type="term" value="P:regulation of DNA-templated transcription"/>
    <property type="evidence" value="ECO:0007669"/>
    <property type="project" value="InterPro"/>
</dbReference>
<keyword evidence="4" id="KW-0479">Metal-binding</keyword>
<dbReference type="GO" id="GO:0008270">
    <property type="term" value="F:zinc ion binding"/>
    <property type="evidence" value="ECO:0007669"/>
    <property type="project" value="UniProtKB-KW"/>
</dbReference>
<keyword evidence="4" id="KW-0862">Zinc</keyword>
<evidence type="ECO:0000256" key="4">
    <source>
        <dbReference type="PROSITE-ProRule" id="PRU00094"/>
    </source>
</evidence>
<reference evidence="6 7" key="1">
    <citation type="submission" date="2018-09" db="EMBL/GenBank/DDBJ databases">
        <title>A high-quality reference genome of wild soybean provides a powerful tool to mine soybean genomes.</title>
        <authorList>
            <person name="Xie M."/>
            <person name="Chung C.Y.L."/>
            <person name="Li M.-W."/>
            <person name="Wong F.-L."/>
            <person name="Chan T.-F."/>
            <person name="Lam H.-M."/>
        </authorList>
    </citation>
    <scope>NUCLEOTIDE SEQUENCE [LARGE SCALE GENOMIC DNA]</scope>
    <source>
        <strain evidence="7">cv. W05</strain>
        <tissue evidence="6">Hypocotyl of etiolated seedlings</tissue>
    </source>
</reference>
<dbReference type="InterPro" id="IPR000679">
    <property type="entry name" value="Znf_GATA"/>
</dbReference>
<evidence type="ECO:0000313" key="7">
    <source>
        <dbReference type="Proteomes" id="UP000289340"/>
    </source>
</evidence>
<dbReference type="Pfam" id="PF00320">
    <property type="entry name" value="GATA"/>
    <property type="match status" value="1"/>
</dbReference>
<accession>A0A445KPJ9</accession>
<proteinExistence type="predicted"/>
<evidence type="ECO:0000256" key="1">
    <source>
        <dbReference type="ARBA" id="ARBA00023015"/>
    </source>
</evidence>
<feature type="domain" description="GATA-type" evidence="5">
    <location>
        <begin position="8"/>
        <end position="37"/>
    </location>
</feature>
<keyword evidence="7" id="KW-1185">Reference proteome</keyword>
<dbReference type="InterPro" id="IPR044589">
    <property type="entry name" value="GATA26/27"/>
</dbReference>
<dbReference type="Gramene" id="XM_028375197.1">
    <property type="protein sequence ID" value="XP_028230998.1"/>
    <property type="gene ID" value="LOC114411549"/>
</dbReference>
<dbReference type="SUPFAM" id="SSF57716">
    <property type="entry name" value="Glucocorticoid receptor-like (DNA-binding domain)"/>
    <property type="match status" value="1"/>
</dbReference>
<keyword evidence="4" id="KW-0863">Zinc-finger</keyword>
<evidence type="ECO:0000259" key="5">
    <source>
        <dbReference type="PROSITE" id="PS50114"/>
    </source>
</evidence>
<dbReference type="Proteomes" id="UP000289340">
    <property type="component" value="Chromosome 5"/>
</dbReference>
<dbReference type="AlphaFoldDB" id="A0A445KPJ9"/>
<evidence type="ECO:0000256" key="2">
    <source>
        <dbReference type="ARBA" id="ARBA00023125"/>
    </source>
</evidence>
<dbReference type="Gene3D" id="3.30.50.10">
    <property type="entry name" value="Erythroid Transcription Factor GATA-1, subunit A"/>
    <property type="match status" value="1"/>
</dbReference>
<evidence type="ECO:0000313" key="6">
    <source>
        <dbReference type="EMBL" id="RZC12849.1"/>
    </source>
</evidence>
<dbReference type="SMR" id="A0A445KPJ9"/>
<dbReference type="Gramene" id="XM_028375198.1">
    <property type="protein sequence ID" value="XP_028230999.1"/>
    <property type="gene ID" value="LOC114411549"/>
</dbReference>
<dbReference type="SMART" id="SM00401">
    <property type="entry name" value="ZnF_GATA"/>
    <property type="match status" value="1"/>
</dbReference>
<organism evidence="6 7">
    <name type="scientific">Glycine soja</name>
    <name type="common">Wild soybean</name>
    <dbReference type="NCBI Taxonomy" id="3848"/>
    <lineage>
        <taxon>Eukaryota</taxon>
        <taxon>Viridiplantae</taxon>
        <taxon>Streptophyta</taxon>
        <taxon>Embryophyta</taxon>
        <taxon>Tracheophyta</taxon>
        <taxon>Spermatophyta</taxon>
        <taxon>Magnoliopsida</taxon>
        <taxon>eudicotyledons</taxon>
        <taxon>Gunneridae</taxon>
        <taxon>Pentapetalae</taxon>
        <taxon>rosids</taxon>
        <taxon>fabids</taxon>
        <taxon>Fabales</taxon>
        <taxon>Fabaceae</taxon>
        <taxon>Papilionoideae</taxon>
        <taxon>50 kb inversion clade</taxon>
        <taxon>NPAAA clade</taxon>
        <taxon>indigoferoid/millettioid clade</taxon>
        <taxon>Phaseoleae</taxon>
        <taxon>Glycine</taxon>
        <taxon>Glycine subgen. Soja</taxon>
    </lineage>
</organism>
<dbReference type="InterPro" id="IPR013088">
    <property type="entry name" value="Znf_NHR/GATA"/>
</dbReference>
<dbReference type="PROSITE" id="PS50114">
    <property type="entry name" value="GATA_ZN_FINGER_2"/>
    <property type="match status" value="1"/>
</dbReference>
<keyword evidence="3" id="KW-0804">Transcription</keyword>
<comment type="caution">
    <text evidence="6">The sequence shown here is derived from an EMBL/GenBank/DDBJ whole genome shotgun (WGS) entry which is preliminary data.</text>
</comment>
<dbReference type="PANTHER" id="PTHR46855">
    <property type="entry name" value="OSJNBB0038F03.10 PROTEIN"/>
    <property type="match status" value="1"/>
</dbReference>
<gene>
    <name evidence="6" type="ORF">D0Y65_012550</name>
</gene>
<sequence>MAKRNGPCFHCGIKSSPHWRSGPEDKSVLCNACGLRYTKWGSIGLQNYFPNHFKPEYLDNLKNLEGRNNVLQGSSYATDSSGKIHVMWNPYVPSRKRSRVVRMTTSIQRFHEQLLMMWKNEENSNDQSSQESEEVLLIDNVNNFIPCNEIGLGCILLKPEDASA</sequence>
<keyword evidence="1" id="KW-0805">Transcription regulation</keyword>
<protein>
    <submittedName>
        <fullName evidence="6">GATA transcription factor 27</fullName>
    </submittedName>
</protein>
<dbReference type="PANTHER" id="PTHR46855:SF21">
    <property type="entry name" value="GATA ZINC FINGER PROTEIN"/>
    <property type="match status" value="1"/>
</dbReference>
<name>A0A445KPJ9_GLYSO</name>